<proteinExistence type="predicted"/>
<reference evidence="1 2" key="1">
    <citation type="submission" date="2024-08" db="EMBL/GenBank/DDBJ databases">
        <title>Gnathostoma spinigerum genome.</title>
        <authorList>
            <person name="Gonzalez-Bertolin B."/>
            <person name="Monzon S."/>
            <person name="Zaballos A."/>
            <person name="Jimenez P."/>
            <person name="Dekumyoy P."/>
            <person name="Varona S."/>
            <person name="Cuesta I."/>
            <person name="Sumanam S."/>
            <person name="Adisakwattana P."/>
            <person name="Gasser R.B."/>
            <person name="Hernandez-Gonzalez A."/>
            <person name="Young N.D."/>
            <person name="Perteguer M.J."/>
        </authorList>
    </citation>
    <scope>NUCLEOTIDE SEQUENCE [LARGE SCALE GENOMIC DNA]</scope>
    <source>
        <strain evidence="1">AL3</strain>
        <tissue evidence="1">Liver</tissue>
    </source>
</reference>
<accession>A0ABD6EW96</accession>
<keyword evidence="2" id="KW-1185">Reference proteome</keyword>
<evidence type="ECO:0000313" key="2">
    <source>
        <dbReference type="Proteomes" id="UP001608902"/>
    </source>
</evidence>
<name>A0ABD6EW96_9BILA</name>
<gene>
    <name evidence="1" type="ORF">AB6A40_008238</name>
</gene>
<protein>
    <submittedName>
        <fullName evidence="1">Uncharacterized protein</fullName>
    </submittedName>
</protein>
<dbReference type="EMBL" id="JBGFUD010007400">
    <property type="protein sequence ID" value="MFH4981529.1"/>
    <property type="molecule type" value="Genomic_DNA"/>
</dbReference>
<organism evidence="1 2">
    <name type="scientific">Gnathostoma spinigerum</name>
    <dbReference type="NCBI Taxonomy" id="75299"/>
    <lineage>
        <taxon>Eukaryota</taxon>
        <taxon>Metazoa</taxon>
        <taxon>Ecdysozoa</taxon>
        <taxon>Nematoda</taxon>
        <taxon>Chromadorea</taxon>
        <taxon>Rhabditida</taxon>
        <taxon>Spirurina</taxon>
        <taxon>Gnathostomatomorpha</taxon>
        <taxon>Gnathostomatoidea</taxon>
        <taxon>Gnathostomatidae</taxon>
        <taxon>Gnathostoma</taxon>
    </lineage>
</organism>
<dbReference type="AlphaFoldDB" id="A0ABD6EW96"/>
<sequence>MAEWYGVTSEEITIAGSKPVGSPMTLGHSNENSSDEFWAFSRKFSGRLLDVLTKILPTNFGRSHEKISFENFLSVAASPRTTVTKVIHLCSEPRFEWFVEYFDG</sequence>
<dbReference type="Proteomes" id="UP001608902">
    <property type="component" value="Unassembled WGS sequence"/>
</dbReference>
<comment type="caution">
    <text evidence="1">The sequence shown here is derived from an EMBL/GenBank/DDBJ whole genome shotgun (WGS) entry which is preliminary data.</text>
</comment>
<evidence type="ECO:0000313" key="1">
    <source>
        <dbReference type="EMBL" id="MFH4981529.1"/>
    </source>
</evidence>